<name>A0A1H2PWC6_9BURK</name>
<keyword evidence="10 12" id="KW-0418">Kinase</keyword>
<dbReference type="GO" id="GO:0005829">
    <property type="term" value="C:cytosol"/>
    <property type="evidence" value="ECO:0007669"/>
    <property type="project" value="TreeGrafter"/>
</dbReference>
<feature type="binding site" evidence="12 14">
    <location>
        <position position="326"/>
    </location>
    <ligand>
        <name>ATP</name>
        <dbReference type="ChEBI" id="CHEBI:30616"/>
    </ligand>
</feature>
<evidence type="ECO:0000256" key="15">
    <source>
        <dbReference type="RuleBase" id="RU000532"/>
    </source>
</evidence>
<feature type="binding site" evidence="12 14">
    <location>
        <position position="204"/>
    </location>
    <ligand>
        <name>ATP</name>
        <dbReference type="ChEBI" id="CHEBI:30616"/>
    </ligand>
</feature>
<gene>
    <name evidence="12" type="primary">pgk</name>
    <name evidence="16" type="ORF">SAMN05216551_12019</name>
</gene>
<dbReference type="GO" id="GO:0005524">
    <property type="term" value="F:ATP binding"/>
    <property type="evidence" value="ECO:0007669"/>
    <property type="project" value="UniProtKB-KW"/>
</dbReference>
<dbReference type="STRING" id="1770053.SAMN05216551_12019"/>
<dbReference type="PANTHER" id="PTHR11406:SF23">
    <property type="entry name" value="PHOSPHOGLYCERATE KINASE 1, CHLOROPLASTIC-RELATED"/>
    <property type="match status" value="1"/>
</dbReference>
<evidence type="ECO:0000256" key="11">
    <source>
        <dbReference type="ARBA" id="ARBA00022840"/>
    </source>
</evidence>
<keyword evidence="9 12" id="KW-0547">Nucleotide-binding</keyword>
<dbReference type="RefSeq" id="WP_091913428.1">
    <property type="nucleotide sequence ID" value="NZ_FNLO01000020.1"/>
</dbReference>
<feature type="binding site" evidence="12">
    <location>
        <position position="42"/>
    </location>
    <ligand>
        <name>substrate</name>
    </ligand>
</feature>
<dbReference type="GO" id="GO:0043531">
    <property type="term" value="F:ADP binding"/>
    <property type="evidence" value="ECO:0007669"/>
    <property type="project" value="TreeGrafter"/>
</dbReference>
<dbReference type="EMBL" id="FNLO01000020">
    <property type="protein sequence ID" value="SDV51631.1"/>
    <property type="molecule type" value="Genomic_DNA"/>
</dbReference>
<evidence type="ECO:0000256" key="2">
    <source>
        <dbReference type="ARBA" id="ARBA00004496"/>
    </source>
</evidence>
<feature type="binding site" evidence="13">
    <location>
        <position position="42"/>
    </location>
    <ligand>
        <name>(2R)-3-phosphoglycerate</name>
        <dbReference type="ChEBI" id="CHEBI:58272"/>
    </ligand>
</feature>
<organism evidence="16 17">
    <name type="scientific">Chitinasiproducens palmae</name>
    <dbReference type="NCBI Taxonomy" id="1770053"/>
    <lineage>
        <taxon>Bacteria</taxon>
        <taxon>Pseudomonadati</taxon>
        <taxon>Pseudomonadota</taxon>
        <taxon>Betaproteobacteria</taxon>
        <taxon>Burkholderiales</taxon>
        <taxon>Burkholderiaceae</taxon>
        <taxon>Chitinasiproducens</taxon>
    </lineage>
</organism>
<protein>
    <recommendedName>
        <fullName evidence="6 12">Phosphoglycerate kinase</fullName>
        <ecNumber evidence="6 12">2.7.2.3</ecNumber>
    </recommendedName>
</protein>
<dbReference type="GO" id="GO:0004618">
    <property type="term" value="F:phosphoglycerate kinase activity"/>
    <property type="evidence" value="ECO:0007669"/>
    <property type="project" value="UniProtKB-UniRule"/>
</dbReference>
<evidence type="ECO:0000256" key="6">
    <source>
        <dbReference type="ARBA" id="ARBA00013061"/>
    </source>
</evidence>
<dbReference type="Gene3D" id="3.40.50.1260">
    <property type="entry name" value="Phosphoglycerate kinase, N-terminal domain"/>
    <property type="match status" value="2"/>
</dbReference>
<keyword evidence="12" id="KW-0324">Glycolysis</keyword>
<feature type="binding site" evidence="12 14">
    <location>
        <begin position="352"/>
        <end position="355"/>
    </location>
    <ligand>
        <name>ATP</name>
        <dbReference type="ChEBI" id="CHEBI:30616"/>
    </ligand>
</feature>
<evidence type="ECO:0000256" key="14">
    <source>
        <dbReference type="PIRSR" id="PIRSR000724-2"/>
    </source>
</evidence>
<proteinExistence type="inferred from homology"/>
<comment type="subunit">
    <text evidence="5 12">Monomer.</text>
</comment>
<dbReference type="Proteomes" id="UP000243719">
    <property type="component" value="Unassembled WGS sequence"/>
</dbReference>
<evidence type="ECO:0000256" key="12">
    <source>
        <dbReference type="HAMAP-Rule" id="MF_00145"/>
    </source>
</evidence>
<evidence type="ECO:0000256" key="4">
    <source>
        <dbReference type="ARBA" id="ARBA00008982"/>
    </source>
</evidence>
<accession>A0A1H2PWC6</accession>
<feature type="binding site" evidence="12 13">
    <location>
        <begin position="26"/>
        <end position="28"/>
    </location>
    <ligand>
        <name>substrate</name>
    </ligand>
</feature>
<dbReference type="HAMAP" id="MF_00145">
    <property type="entry name" value="Phosphoglyc_kinase"/>
    <property type="match status" value="1"/>
</dbReference>
<evidence type="ECO:0000313" key="16">
    <source>
        <dbReference type="EMBL" id="SDV51631.1"/>
    </source>
</evidence>
<comment type="similarity">
    <text evidence="4 12 15">Belongs to the phosphoglycerate kinase family.</text>
</comment>
<evidence type="ECO:0000256" key="5">
    <source>
        <dbReference type="ARBA" id="ARBA00011245"/>
    </source>
</evidence>
<dbReference type="GO" id="GO:0006094">
    <property type="term" value="P:gluconeogenesis"/>
    <property type="evidence" value="ECO:0007669"/>
    <property type="project" value="TreeGrafter"/>
</dbReference>
<dbReference type="InterPro" id="IPR001576">
    <property type="entry name" value="Phosphoglycerate_kinase"/>
</dbReference>
<comment type="pathway">
    <text evidence="3">Carbohydrate biosynthesis; Calvin cycle.</text>
</comment>
<dbReference type="PIRSF" id="PIRSF000724">
    <property type="entry name" value="Pgk"/>
    <property type="match status" value="1"/>
</dbReference>
<comment type="caution">
    <text evidence="12">Lacks conserved residue(s) required for the propagation of feature annotation.</text>
</comment>
<keyword evidence="8 12" id="KW-0808">Transferase</keyword>
<feature type="binding site" evidence="12">
    <location>
        <position position="153"/>
    </location>
    <ligand>
        <name>substrate</name>
    </ligand>
</feature>
<dbReference type="PANTHER" id="PTHR11406">
    <property type="entry name" value="PHOSPHOGLYCERATE KINASE"/>
    <property type="match status" value="1"/>
</dbReference>
<evidence type="ECO:0000256" key="13">
    <source>
        <dbReference type="PIRSR" id="PIRSR000724-1"/>
    </source>
</evidence>
<comment type="pathway">
    <text evidence="12">Carbohydrate degradation; glycolysis; pyruvate from D-glyceraldehyde 3-phosphate: step 2/5.</text>
</comment>
<feature type="binding site" evidence="13">
    <location>
        <position position="153"/>
    </location>
    <ligand>
        <name>(2R)-3-phosphoglycerate</name>
        <dbReference type="ChEBI" id="CHEBI:58272"/>
    </ligand>
</feature>
<dbReference type="InterPro" id="IPR015911">
    <property type="entry name" value="Phosphoglycerate_kinase_CS"/>
</dbReference>
<comment type="subcellular location">
    <subcellularLocation>
        <location evidence="2 12">Cytoplasm</location>
    </subcellularLocation>
</comment>
<feature type="binding site" evidence="12">
    <location>
        <position position="120"/>
    </location>
    <ligand>
        <name>substrate</name>
    </ligand>
</feature>
<dbReference type="InterPro" id="IPR036043">
    <property type="entry name" value="Phosphoglycerate_kinase_sf"/>
</dbReference>
<dbReference type="FunFam" id="3.40.50.1260:FF:000002">
    <property type="entry name" value="Phosphoglycerate kinase"/>
    <property type="match status" value="1"/>
</dbReference>
<dbReference type="SUPFAM" id="SSF53748">
    <property type="entry name" value="Phosphoglycerate kinase"/>
    <property type="match status" value="1"/>
</dbReference>
<dbReference type="EC" id="2.7.2.3" evidence="6 12"/>
<keyword evidence="17" id="KW-1185">Reference proteome</keyword>
<evidence type="ECO:0000256" key="3">
    <source>
        <dbReference type="ARBA" id="ARBA00005215"/>
    </source>
</evidence>
<dbReference type="FunFam" id="3.40.50.1260:FF:000001">
    <property type="entry name" value="Phosphoglycerate kinase"/>
    <property type="match status" value="1"/>
</dbReference>
<dbReference type="OrthoDB" id="9808460at2"/>
<evidence type="ECO:0000256" key="9">
    <source>
        <dbReference type="ARBA" id="ARBA00022741"/>
    </source>
</evidence>
<keyword evidence="7 12" id="KW-0963">Cytoplasm</keyword>
<reference evidence="17" key="1">
    <citation type="submission" date="2016-09" db="EMBL/GenBank/DDBJ databases">
        <authorList>
            <person name="Varghese N."/>
            <person name="Submissions S."/>
        </authorList>
    </citation>
    <scope>NUCLEOTIDE SEQUENCE [LARGE SCALE GENOMIC DNA]</scope>
    <source>
        <strain evidence="17">JS23</strain>
    </source>
</reference>
<evidence type="ECO:0000256" key="10">
    <source>
        <dbReference type="ARBA" id="ARBA00022777"/>
    </source>
</evidence>
<dbReference type="GO" id="GO:0006096">
    <property type="term" value="P:glycolytic process"/>
    <property type="evidence" value="ECO:0007669"/>
    <property type="project" value="UniProtKB-UniRule"/>
</dbReference>
<feature type="binding site" evidence="12 13">
    <location>
        <begin position="65"/>
        <end position="68"/>
    </location>
    <ligand>
        <name>substrate</name>
    </ligand>
</feature>
<sequence>MSQVLRLTDLIAAGKIAGRRVFIRADLNVPQNDKGDITEDTRIRASVPAIQAALDAGAAVMVTSHLGRPTEGEFKPEDSLAPIAKRLGELLGRDVPLVQNWVENGVEVAPGQVVLLENCRVNKGEKKDSETLAKRIAGMIDVYVNDAFGTAHRAEATTHGVARFAPVACAGPLLANELDALGRALGAPRRPLVAIVAGSKVSTKLTILKSLADKVDQLIVGGGIANTFMLAAGLKIGKSLAEPDLVDEARTIIELMKQRGASVPIPTDVVVAKTFSADAAAQTKAADAVADDDMILDIGPDTARALAEQLQAAGTIVWNGPVGVFEFAAFENGTKTLSQAIAASDAFSIAGGGDTLAAIAKYGIADKIGYISTGGGAFLEFLEGKTLPAVAALEARAGDAA</sequence>
<dbReference type="InterPro" id="IPR015824">
    <property type="entry name" value="Phosphoglycerate_kinase_N"/>
</dbReference>
<evidence type="ECO:0000313" key="17">
    <source>
        <dbReference type="Proteomes" id="UP000243719"/>
    </source>
</evidence>
<feature type="binding site" evidence="13">
    <location>
        <position position="120"/>
    </location>
    <ligand>
        <name>(2R)-3-phosphoglycerate</name>
        <dbReference type="ChEBI" id="CHEBI:58272"/>
    </ligand>
</feature>
<keyword evidence="11 12" id="KW-0067">ATP-binding</keyword>
<evidence type="ECO:0000256" key="7">
    <source>
        <dbReference type="ARBA" id="ARBA00022490"/>
    </source>
</evidence>
<dbReference type="Pfam" id="PF00162">
    <property type="entry name" value="PGK"/>
    <property type="match status" value="1"/>
</dbReference>
<evidence type="ECO:0000256" key="1">
    <source>
        <dbReference type="ARBA" id="ARBA00000642"/>
    </source>
</evidence>
<dbReference type="UniPathway" id="UPA00109">
    <property type="reaction ID" value="UER00185"/>
</dbReference>
<dbReference type="AlphaFoldDB" id="A0A1H2PWC6"/>
<evidence type="ECO:0000256" key="8">
    <source>
        <dbReference type="ARBA" id="ARBA00022679"/>
    </source>
</evidence>
<dbReference type="PRINTS" id="PR00477">
    <property type="entry name" value="PHGLYCKINASE"/>
</dbReference>
<dbReference type="PROSITE" id="PS00111">
    <property type="entry name" value="PGLYCERATE_KINASE"/>
    <property type="match status" value="1"/>
</dbReference>
<comment type="catalytic activity">
    <reaction evidence="1 12 15">
        <text>(2R)-3-phosphoglycerate + ATP = (2R)-3-phospho-glyceroyl phosphate + ADP</text>
        <dbReference type="Rhea" id="RHEA:14801"/>
        <dbReference type="ChEBI" id="CHEBI:30616"/>
        <dbReference type="ChEBI" id="CHEBI:57604"/>
        <dbReference type="ChEBI" id="CHEBI:58272"/>
        <dbReference type="ChEBI" id="CHEBI:456216"/>
        <dbReference type="EC" id="2.7.2.3"/>
    </reaction>
</comment>